<feature type="compositionally biased region" description="Low complexity" evidence="2">
    <location>
        <begin position="408"/>
        <end position="438"/>
    </location>
</feature>
<dbReference type="AlphaFoldDB" id="A0A6N4VJ22"/>
<gene>
    <name evidence="3" type="ORF">MPOR_56200</name>
</gene>
<accession>A0A6N4VJ22</accession>
<dbReference type="EMBL" id="AP022571">
    <property type="protein sequence ID" value="BBX54594.1"/>
    <property type="molecule type" value="Genomic_DNA"/>
</dbReference>
<feature type="compositionally biased region" description="Pro residues" evidence="2">
    <location>
        <begin position="391"/>
        <end position="401"/>
    </location>
</feature>
<feature type="region of interest" description="Disordered" evidence="2">
    <location>
        <begin position="163"/>
        <end position="438"/>
    </location>
</feature>
<dbReference type="Proteomes" id="UP000466785">
    <property type="component" value="Plasmid pJCM12603"/>
</dbReference>
<keyword evidence="1" id="KW-0175">Coiled coil</keyword>
<protein>
    <submittedName>
        <fullName evidence="3">Uncharacterized protein</fullName>
    </submittedName>
</protein>
<keyword evidence="3" id="KW-0614">Plasmid</keyword>
<proteinExistence type="predicted"/>
<feature type="region of interest" description="Disordered" evidence="2">
    <location>
        <begin position="458"/>
        <end position="503"/>
    </location>
</feature>
<name>A0A6N4VJ22_9MYCO</name>
<sequence length="823" mass="82793">MRILGGSWPATSPESWSDTASALSKKSADLSTSAAAIRRAADDLGGSNSGQMIDAMCERSYRTAQTVINHSDLYGDMAKAVKETAELIWHARGRLEEIDRKAHEEIERLKQQLQALAASPLGAGAATAAIYAAIEAVITAAQGEALAVGTDTAASIAEQAANIGGTPSSQMPGGGQITPADHTTQTGGNGDNIQALDNPHGSPPPSRPTSDLPKWNESGHPRDDLPSDGATDSGSETPGASEPGKTPGETGTGSGEPGETPGGNADTTDALKGTPAEANNLPRWESNTPAMTPPMTPVSSGGSGDASSLGSVGSGFKPPSASGLSSAGTGGLSPSSLSSNAGLSSSLPSSVSPAAGGLPSAAAGGGGAPGAATSSDFSRGFNAGLGTGSVLPPPVAPPPAQPLSSTTGASSTPVSAGPAPVSAAGGPAHVASPGSAASVPAGHMGSMGAPMMPPAAAPAGPLPPFNSDLQPRQVAPAAAGAPPPAPPPAPPASPGQGTALPPGVVASGVGATAAGAIAGAQSGAPDPLLDKASELVYELMHASRVYGCIDWCVGMFKTPSGPQAWVLSSEGSGFIPPGVFLPSSARLVFSDPGLDKDFHARWFGWVNPAQTMTAYGQMCMASNPNVELWALAVSTDYGGNAAVARDTGVRHIENCALTTSPIKADSAPPALDETRIHRLETIDRPEYARLTTGGVVDRSQLWALTVAAVRTVLSRASELLGFQVPPAIRQVAMAIENGEPVIEELWADLDVAMRAAILDSAGQRPGRVAGDVGPSAYARCFHNVARAAELLSWWRSTTPDYVEIAYTARHIAKEAELWPTMAA</sequence>
<geneLocation type="plasmid" evidence="4">
    <name>pjcm12603 dna</name>
</geneLocation>
<reference evidence="3 4" key="1">
    <citation type="journal article" date="2019" name="Emerg. Microbes Infect.">
        <title>Comprehensive subspecies identification of 175 nontuberculous mycobacteria species based on 7547 genomic profiles.</title>
        <authorList>
            <person name="Matsumoto Y."/>
            <person name="Kinjo T."/>
            <person name="Motooka D."/>
            <person name="Nabeya D."/>
            <person name="Jung N."/>
            <person name="Uechi K."/>
            <person name="Horii T."/>
            <person name="Iida T."/>
            <person name="Fujita J."/>
            <person name="Nakamura S."/>
        </authorList>
    </citation>
    <scope>NUCLEOTIDE SEQUENCE [LARGE SCALE GENOMIC DNA]</scope>
    <source>
        <strain evidence="3 4">JCM 12603</strain>
        <plasmid evidence="4">pjcm12603 dna</plasmid>
    </source>
</reference>
<organism evidence="3 4">
    <name type="scientific">Mycolicibacterium poriferae</name>
    <dbReference type="NCBI Taxonomy" id="39694"/>
    <lineage>
        <taxon>Bacteria</taxon>
        <taxon>Bacillati</taxon>
        <taxon>Actinomycetota</taxon>
        <taxon>Actinomycetes</taxon>
        <taxon>Mycobacteriales</taxon>
        <taxon>Mycobacteriaceae</taxon>
        <taxon>Mycolicibacterium</taxon>
    </lineage>
</organism>
<evidence type="ECO:0000256" key="1">
    <source>
        <dbReference type="SAM" id="Coils"/>
    </source>
</evidence>
<feature type="compositionally biased region" description="Low complexity" evidence="2">
    <location>
        <begin position="305"/>
        <end position="362"/>
    </location>
</feature>
<evidence type="ECO:0000256" key="2">
    <source>
        <dbReference type="SAM" id="MobiDB-lite"/>
    </source>
</evidence>
<feature type="compositionally biased region" description="Pro residues" evidence="2">
    <location>
        <begin position="481"/>
        <end position="493"/>
    </location>
</feature>
<evidence type="ECO:0000313" key="4">
    <source>
        <dbReference type="Proteomes" id="UP000466785"/>
    </source>
</evidence>
<dbReference type="KEGG" id="mpof:MPOR_56200"/>
<keyword evidence="4" id="KW-1185">Reference proteome</keyword>
<evidence type="ECO:0000313" key="3">
    <source>
        <dbReference type="EMBL" id="BBX54594.1"/>
    </source>
</evidence>
<feature type="coiled-coil region" evidence="1">
    <location>
        <begin position="92"/>
        <end position="119"/>
    </location>
</feature>